<keyword evidence="9" id="KW-0479">Metal-binding</keyword>
<keyword evidence="8" id="KW-0129">CBS domain</keyword>
<dbReference type="Gene3D" id="1.25.60.10">
    <property type="entry name" value="MgtE N-terminal domain-like"/>
    <property type="match status" value="1"/>
</dbReference>
<dbReference type="SUPFAM" id="SSF158791">
    <property type="entry name" value="MgtE N-terminal domain-like"/>
    <property type="match status" value="1"/>
</dbReference>
<evidence type="ECO:0000256" key="9">
    <source>
        <dbReference type="RuleBase" id="RU362011"/>
    </source>
</evidence>
<feature type="transmembrane region" description="Helical" evidence="9">
    <location>
        <begin position="397"/>
        <end position="425"/>
    </location>
</feature>
<dbReference type="SUPFAM" id="SSF161093">
    <property type="entry name" value="MgtE membrane domain-like"/>
    <property type="match status" value="1"/>
</dbReference>
<comment type="similarity">
    <text evidence="2 9">Belongs to the SLC41A transporter family.</text>
</comment>
<comment type="subcellular location">
    <subcellularLocation>
        <location evidence="9">Cell membrane</location>
        <topology evidence="9">Multi-pass membrane protein</topology>
    </subcellularLocation>
    <subcellularLocation>
        <location evidence="1">Membrane</location>
        <topology evidence="1">Multi-pass membrane protein</topology>
    </subcellularLocation>
</comment>
<keyword evidence="4 9" id="KW-0812">Transmembrane</keyword>
<keyword evidence="3 9" id="KW-0813">Transport</keyword>
<proteinExistence type="inferred from homology"/>
<evidence type="ECO:0000256" key="2">
    <source>
        <dbReference type="ARBA" id="ARBA00009749"/>
    </source>
</evidence>
<dbReference type="RefSeq" id="WP_007305225.1">
    <property type="nucleotide sequence ID" value="NZ_AADV02000008.1"/>
</dbReference>
<keyword evidence="5 9" id="KW-0460">Magnesium</keyword>
<evidence type="ECO:0000256" key="7">
    <source>
        <dbReference type="ARBA" id="ARBA00023136"/>
    </source>
</evidence>
<evidence type="ECO:0000256" key="5">
    <source>
        <dbReference type="ARBA" id="ARBA00022842"/>
    </source>
</evidence>
<dbReference type="AlphaFoldDB" id="Q4C4N2"/>
<keyword evidence="9" id="KW-1003">Cell membrane</keyword>
<evidence type="ECO:0000256" key="8">
    <source>
        <dbReference type="PROSITE-ProRule" id="PRU00703"/>
    </source>
</evidence>
<dbReference type="PROSITE" id="PS51371">
    <property type="entry name" value="CBS"/>
    <property type="match status" value="2"/>
</dbReference>
<comment type="caution">
    <text evidence="11">The sequence shown here is derived from an EMBL/GenBank/DDBJ whole genome shotgun (WGS) entry which is preliminary data.</text>
</comment>
<keyword evidence="7 9" id="KW-0472">Membrane</keyword>
<dbReference type="InterPro" id="IPR006668">
    <property type="entry name" value="Mg_transptr_MgtE_intracell_dom"/>
</dbReference>
<evidence type="ECO:0000313" key="12">
    <source>
        <dbReference type="Proteomes" id="UP000003922"/>
    </source>
</evidence>
<feature type="transmembrane region" description="Helical" evidence="9">
    <location>
        <begin position="437"/>
        <end position="460"/>
    </location>
</feature>
<evidence type="ECO:0000259" key="10">
    <source>
        <dbReference type="PROSITE" id="PS51371"/>
    </source>
</evidence>
<dbReference type="KEGG" id="cwa:CwatDRAFT_4182"/>
<dbReference type="SUPFAM" id="SSF54631">
    <property type="entry name" value="CBS-domain pair"/>
    <property type="match status" value="1"/>
</dbReference>
<comment type="caution">
    <text evidence="9">Lacks conserved residue(s) required for the propagation of feature annotation.</text>
</comment>
<dbReference type="GO" id="GO:0015095">
    <property type="term" value="F:magnesium ion transmembrane transporter activity"/>
    <property type="evidence" value="ECO:0007669"/>
    <property type="project" value="UniProtKB-UniRule"/>
</dbReference>
<comment type="subunit">
    <text evidence="9">Homodimer.</text>
</comment>
<evidence type="ECO:0000256" key="4">
    <source>
        <dbReference type="ARBA" id="ARBA00022692"/>
    </source>
</evidence>
<dbReference type="InterPro" id="IPR038076">
    <property type="entry name" value="MgtE_N_sf"/>
</dbReference>
<dbReference type="SMART" id="SM00116">
    <property type="entry name" value="CBS"/>
    <property type="match status" value="2"/>
</dbReference>
<dbReference type="Gene3D" id="3.10.580.10">
    <property type="entry name" value="CBS-domain"/>
    <property type="match status" value="1"/>
</dbReference>
<feature type="transmembrane region" description="Helical" evidence="9">
    <location>
        <begin position="372"/>
        <end position="391"/>
    </location>
</feature>
<dbReference type="PANTHER" id="PTHR43773:SF1">
    <property type="entry name" value="MAGNESIUM TRANSPORTER MGTE"/>
    <property type="match status" value="1"/>
</dbReference>
<keyword evidence="6 9" id="KW-1133">Transmembrane helix</keyword>
<evidence type="ECO:0000256" key="3">
    <source>
        <dbReference type="ARBA" id="ARBA00022448"/>
    </source>
</evidence>
<dbReference type="NCBIfam" id="TIGR00400">
    <property type="entry name" value="mgtE"/>
    <property type="match status" value="1"/>
</dbReference>
<feature type="transmembrane region" description="Helical" evidence="9">
    <location>
        <begin position="298"/>
        <end position="315"/>
    </location>
</feature>
<accession>Q4C4N2</accession>
<dbReference type="InterPro" id="IPR036739">
    <property type="entry name" value="SLC41_membr_dom_sf"/>
</dbReference>
<protein>
    <recommendedName>
        <fullName evidence="9">Magnesium transporter MgtE</fullName>
    </recommendedName>
</protein>
<reference evidence="11" key="2">
    <citation type="submission" date="2005-06" db="EMBL/GenBank/DDBJ databases">
        <title>Sequencing of the draft genome and assembly of Crocosphaera watsonii WH 8501.</title>
        <authorList>
            <consortium name="US DOE Joint Genome Institute (JGI-PGF)"/>
            <person name="Copeland A."/>
            <person name="Lucas S."/>
            <person name="Lapidus A."/>
            <person name="Barry K."/>
            <person name="Detter C."/>
            <person name="Glavina T."/>
            <person name="Hammon N."/>
            <person name="Israni S."/>
            <person name="Pitluck S."/>
            <person name="Richardson P."/>
        </authorList>
    </citation>
    <scope>NUCLEOTIDE SEQUENCE [LARGE SCALE GENOMIC DNA]</scope>
    <source>
        <strain evidence="11">WH 8501</strain>
    </source>
</reference>
<gene>
    <name evidence="11" type="ORF">CwatDRAFT_4182</name>
</gene>
<dbReference type="PANTHER" id="PTHR43773">
    <property type="entry name" value="MAGNESIUM TRANSPORTER MGTE"/>
    <property type="match status" value="1"/>
</dbReference>
<dbReference type="InterPro" id="IPR006669">
    <property type="entry name" value="MgtE_transporter"/>
</dbReference>
<organism evidence="11 12">
    <name type="scientific">Crocosphaera watsonii WH 8501</name>
    <dbReference type="NCBI Taxonomy" id="165597"/>
    <lineage>
        <taxon>Bacteria</taxon>
        <taxon>Bacillati</taxon>
        <taxon>Cyanobacteriota</taxon>
        <taxon>Cyanophyceae</taxon>
        <taxon>Oscillatoriophycideae</taxon>
        <taxon>Chroococcales</taxon>
        <taxon>Aphanothecaceae</taxon>
        <taxon>Crocosphaera</taxon>
    </lineage>
</organism>
<feature type="domain" description="CBS" evidence="10">
    <location>
        <begin position="150"/>
        <end position="212"/>
    </location>
</feature>
<dbReference type="InterPro" id="IPR006667">
    <property type="entry name" value="SLC41_membr_dom"/>
</dbReference>
<dbReference type="EMBL" id="AADV02000008">
    <property type="protein sequence ID" value="EAM51097.1"/>
    <property type="molecule type" value="Genomic_DNA"/>
</dbReference>
<name>Q4C4N2_CROWT</name>
<evidence type="ECO:0000256" key="6">
    <source>
        <dbReference type="ARBA" id="ARBA00022989"/>
    </source>
</evidence>
<dbReference type="OrthoDB" id="9790355at2"/>
<feature type="domain" description="CBS" evidence="10">
    <location>
        <begin position="214"/>
        <end position="270"/>
    </location>
</feature>
<reference evidence="11" key="3">
    <citation type="submission" date="2016-12" db="EMBL/GenBank/DDBJ databases">
        <title>Annotation of the draft genome assembly of Crocosphaera watsonii WH 8501.</title>
        <authorList>
            <consortium name="US DOE Joint Genome Institute (JGI-ORNL)"/>
            <person name="Larimer F."/>
            <person name="Land M."/>
        </authorList>
    </citation>
    <scope>NUCLEOTIDE SEQUENCE</scope>
    <source>
        <strain evidence="11">WH 8501</strain>
    </source>
</reference>
<dbReference type="Gene3D" id="1.10.357.20">
    <property type="entry name" value="SLC41 divalent cation transporters, integral membrane domain"/>
    <property type="match status" value="1"/>
</dbReference>
<dbReference type="Pfam" id="PF00571">
    <property type="entry name" value="CBS"/>
    <property type="match status" value="2"/>
</dbReference>
<evidence type="ECO:0000313" key="11">
    <source>
        <dbReference type="EMBL" id="EAM51097.1"/>
    </source>
</evidence>
<dbReference type="InterPro" id="IPR000644">
    <property type="entry name" value="CBS_dom"/>
</dbReference>
<keyword evidence="12" id="KW-1185">Reference proteome</keyword>
<dbReference type="Pfam" id="PF01769">
    <property type="entry name" value="MgtE"/>
    <property type="match status" value="1"/>
</dbReference>
<sequence length="462" mass="50512">MNEPVTTLQSNNRKELRQLVCNQLAILLEQSNLQGAKALLVPVQPVDIAEAIEGLPESMQVIAFRLLLKEEAIAVYENLDSTVQQSLVEQFKQQEVRDIVDQMSPDDRARLFDELPAKVVRRLLEQLSTEERQNTALLLGYEEDTAGRIMTPEYISLKQTLTVGQTLEKIRTLATASEIVYYLYVTDGFRRLVGIVSLRDLVLSSPDISLEEIMTKDIVSVNTIDDQEEVARVIQRYDLLAVPVVDNEQRLVGVVTVDDVIDILEEEATEDIYALGGVQADGDNYFQTNLLTVARKRVMWLLILLLTNTVTGTIIKSQVGLLEQMAILTAFIPLLTGTGGNVGAQSSTVVIRGLNTDDIKDLGAGQVILRELMAGALLGLALGLLATVWAYGLQGNWLVSICVGISLVAIAILASVAGSALPFVFRSFGLDPALMSAPFITTAVDVVGVLIYFSIARLILGL</sequence>
<dbReference type="CDD" id="cd04606">
    <property type="entry name" value="CBS_pair_Mg_transporter"/>
    <property type="match status" value="1"/>
</dbReference>
<dbReference type="Proteomes" id="UP000003922">
    <property type="component" value="Unassembled WGS sequence"/>
</dbReference>
<dbReference type="Pfam" id="PF03448">
    <property type="entry name" value="MgtE_N"/>
    <property type="match status" value="1"/>
</dbReference>
<dbReference type="GO" id="GO:0046872">
    <property type="term" value="F:metal ion binding"/>
    <property type="evidence" value="ECO:0007669"/>
    <property type="project" value="UniProtKB-KW"/>
</dbReference>
<dbReference type="SMART" id="SM00924">
    <property type="entry name" value="MgtE_N"/>
    <property type="match status" value="1"/>
</dbReference>
<dbReference type="InterPro" id="IPR046342">
    <property type="entry name" value="CBS_dom_sf"/>
</dbReference>
<comment type="function">
    <text evidence="9">Acts as a magnesium transporter.</text>
</comment>
<dbReference type="GO" id="GO:0005886">
    <property type="term" value="C:plasma membrane"/>
    <property type="evidence" value="ECO:0007669"/>
    <property type="project" value="UniProtKB-SubCell"/>
</dbReference>
<evidence type="ECO:0000256" key="1">
    <source>
        <dbReference type="ARBA" id="ARBA00004141"/>
    </source>
</evidence>
<reference evidence="11" key="1">
    <citation type="submission" date="2004-02" db="EMBL/GenBank/DDBJ databases">
        <authorList>
            <consortium name="DOE Joint Genome Institute"/>
        </authorList>
    </citation>
    <scope>NUCLEOTIDE SEQUENCE [LARGE SCALE GENOMIC DNA]</scope>
    <source>
        <strain evidence="11">WH 8501</strain>
    </source>
</reference>